<protein>
    <recommendedName>
        <fullName evidence="3">DUF4351 domain-containing protein</fullName>
    </recommendedName>
</protein>
<gene>
    <name evidence="1" type="ORF">PN497_15270</name>
</gene>
<dbReference type="RefSeq" id="WP_222620614.1">
    <property type="nucleotide sequence ID" value="NZ_JAQMTI010000182.1"/>
</dbReference>
<dbReference type="EMBL" id="JAQMTI010000182">
    <property type="protein sequence ID" value="MDB9442711.1"/>
    <property type="molecule type" value="Genomic_DNA"/>
</dbReference>
<proteinExistence type="predicted"/>
<reference evidence="1 2" key="1">
    <citation type="submission" date="2023-01" db="EMBL/GenBank/DDBJ databases">
        <title>Genomes from the Australian National Cyanobacteria Reference Collection.</title>
        <authorList>
            <person name="Willis A."/>
            <person name="Lee E.M.F."/>
        </authorList>
    </citation>
    <scope>NUCLEOTIDE SEQUENCE [LARGE SCALE GENOMIC DNA]</scope>
    <source>
        <strain evidence="1 2">CS-549</strain>
    </source>
</reference>
<evidence type="ECO:0000313" key="1">
    <source>
        <dbReference type="EMBL" id="MDB9442711.1"/>
    </source>
</evidence>
<sequence length="52" mass="6138">MNREEIEAMFELSDLKQTRFDQEALEEGREEGREEGELKAKLETIPRLLTLD</sequence>
<evidence type="ECO:0008006" key="3">
    <source>
        <dbReference type="Google" id="ProtNLM"/>
    </source>
</evidence>
<evidence type="ECO:0000313" key="2">
    <source>
        <dbReference type="Proteomes" id="UP001211711"/>
    </source>
</evidence>
<dbReference type="Proteomes" id="UP001211711">
    <property type="component" value="Unassembled WGS sequence"/>
</dbReference>
<organism evidence="1 2">
    <name type="scientific">Sphaerospermopsis kisseleviana CS-549</name>
    <dbReference type="NCBI Taxonomy" id="3021783"/>
    <lineage>
        <taxon>Bacteria</taxon>
        <taxon>Bacillati</taxon>
        <taxon>Cyanobacteriota</taxon>
        <taxon>Cyanophyceae</taxon>
        <taxon>Nostocales</taxon>
        <taxon>Aphanizomenonaceae</taxon>
        <taxon>Sphaerospermopsis</taxon>
        <taxon>Sphaerospermopsis kisseleviana</taxon>
    </lineage>
</organism>
<name>A0ABT4ZTG3_9CYAN</name>
<accession>A0ABT4ZTG3</accession>
<comment type="caution">
    <text evidence="1">The sequence shown here is derived from an EMBL/GenBank/DDBJ whole genome shotgun (WGS) entry which is preliminary data.</text>
</comment>
<keyword evidence="2" id="KW-1185">Reference proteome</keyword>